<feature type="compositionally biased region" description="Pro residues" evidence="1">
    <location>
        <begin position="932"/>
        <end position="944"/>
    </location>
</feature>
<sequence length="1392" mass="145439">MSSVHATPRRRQSTNFGDAAATNDNERNNRHDRHDTNGNAHDDALAQSLRQLSLATGTPNKSKSPSPLSRTTSTSGTGGPRSPSVASNRRNSTTPRSPLPSSGGGFSSSVNGRESRAGTPGLLRKASMNSLHGGSAGGSGGAGSAGSPGRGLTRRTSAGNLKSPSPGTPLRSPMLGGGGHGFEPLREERQRQPRPPPPTAADIARSHFQGELARHAADTKGRDETDLTPTIVVLHDACYGHRFSRPRTSRANLATIVERPERIQACAVGVSAAYVRLGSRHVGGAYMPHPQLDPAAIPAAAVPFRIHRTARALPLQAQAVTNVHGTKWMEELRIMCDTAEAKLALNGKELQRPDMDRGPPMHHAAPARLHEGDLYLCAESLQALEGALGGVCEAVDAVFDPASPSRRAFVAIRPPGHHCSADWPSGFCWINNVHVGIMHGILTHGLTHAAIVDVDLHHGDGSQAIAWQHNARSATAPKNAAAWKKTSIGYFSLHDINSFPCESGDEDKVKNASLCIENAHGQTVWNVHLEPWKSEPAFWALYADKYAALLDKLRAFFRNQAVLRGLAGNGAIFISAGFDASEWETSSMQRHKVNVPTEFYARFTHDVVKIANDECAGRVISVLEGGYSDRALFSGVLSHVSGLAGADPVTTRDEAFQSGLGYEMGSRMGALGIHNNDDDDSKNVKKNTATPYDPAWWTSAELDRIEAALVPPPPPPEPKTERAPHPATTYSSPTASSQAKVVFTPKLRRSMSGLSASYNNSSSSPISRPPSPPPPPPPEVPWTVAMHELSKLLIPTTERTTTSCTIEDLSAEATRARRERQVLLGGIDVSHTVPASTPATPSGPTRVSMRERKQVKPFGSSAATIAAASTAIKEEGADPMLERKNRRKTVGGGVTPAASVPSTPARTTARPRQASRRLSGASTVVPKDDYDLPPPPMPPMPPMPIMSAAADTTASSTGSSTRPTSAHSSSTAARPGSSMSGVAGSSITAAPATTTTTTSSTAAPLSVRKARPAGAAGTTAKTPRKKATNTSTATTSTSTTTAAKPPYSRKASNGSTGSAATSASATAPSGDDLDKLTSGMRKIKINVVTTAQKEAREKAKREAGKRETEKKLAQQPQPPQQPQPQPPSLAVATASSSPDYEVRTPTTETMSTGPGLTLGSSRESSAEWAPAPAVTAAAATPLPKPALSTQPLPPATPLAQTIGAATTPTLRIEAAETTAGSDGHSPLLTPSTEGGSGGDPLAAHFSAPAPTVFIPYQPDGLSPTSPVAHQQAAPPASSLHWLPPNEFSTPMAPSAVPMSMPMAPTPTPSLMKRADLPVFTSTSTIPFFAQGSSSSRPSSSGLSVGSASASVSAASSRPATSSGPSLVPSSSSPPNMRPRSPTKSPRKMQQQN</sequence>
<dbReference type="CDD" id="cd09998">
    <property type="entry name" value="HDAC_Hos3"/>
    <property type="match status" value="1"/>
</dbReference>
<dbReference type="InterPro" id="IPR023696">
    <property type="entry name" value="Ureohydrolase_dom_sf"/>
</dbReference>
<feature type="compositionally biased region" description="Low complexity" evidence="1">
    <location>
        <begin position="1028"/>
        <end position="1043"/>
    </location>
</feature>
<dbReference type="PANTHER" id="PTHR47558:SF1">
    <property type="entry name" value="HISTONE DEACETYLASE HOS3"/>
    <property type="match status" value="1"/>
</dbReference>
<feature type="compositionally biased region" description="Basic and acidic residues" evidence="1">
    <location>
        <begin position="1093"/>
        <end position="1112"/>
    </location>
</feature>
<feature type="compositionally biased region" description="Pro residues" evidence="1">
    <location>
        <begin position="767"/>
        <end position="780"/>
    </location>
</feature>
<keyword evidence="3" id="KW-0378">Hydrolase</keyword>
<feature type="region of interest" description="Disordered" evidence="1">
    <location>
        <begin position="1217"/>
        <end position="1286"/>
    </location>
</feature>
<accession>A0ABP0BZ76</accession>
<dbReference type="GO" id="GO:0141221">
    <property type="term" value="F:histone deacetylase activity, hydrolytic mechanism"/>
    <property type="evidence" value="ECO:0007669"/>
    <property type="project" value="UniProtKB-EC"/>
</dbReference>
<gene>
    <name evidence="3" type="primary">HOS3</name>
    <name evidence="3" type="ORF">SCUCBS95973_005709</name>
</gene>
<organism evidence="3 4">
    <name type="scientific">Sporothrix curviconia</name>
    <dbReference type="NCBI Taxonomy" id="1260050"/>
    <lineage>
        <taxon>Eukaryota</taxon>
        <taxon>Fungi</taxon>
        <taxon>Dikarya</taxon>
        <taxon>Ascomycota</taxon>
        <taxon>Pezizomycotina</taxon>
        <taxon>Sordariomycetes</taxon>
        <taxon>Sordariomycetidae</taxon>
        <taxon>Ophiostomatales</taxon>
        <taxon>Ophiostomataceae</taxon>
        <taxon>Sporothrix</taxon>
    </lineage>
</organism>
<feature type="region of interest" description="Disordered" evidence="1">
    <location>
        <begin position="1326"/>
        <end position="1392"/>
    </location>
</feature>
<reference evidence="3 4" key="1">
    <citation type="submission" date="2024-01" db="EMBL/GenBank/DDBJ databases">
        <authorList>
            <person name="Allen C."/>
            <person name="Tagirdzhanova G."/>
        </authorList>
    </citation>
    <scope>NUCLEOTIDE SEQUENCE [LARGE SCALE GENOMIC DNA]</scope>
</reference>
<feature type="compositionally biased region" description="Basic and acidic residues" evidence="1">
    <location>
        <begin position="24"/>
        <end position="44"/>
    </location>
</feature>
<feature type="region of interest" description="Disordered" evidence="1">
    <location>
        <begin position="873"/>
        <end position="1172"/>
    </location>
</feature>
<dbReference type="SUPFAM" id="SSF52768">
    <property type="entry name" value="Arginase/deacetylase"/>
    <property type="match status" value="1"/>
</dbReference>
<protein>
    <submittedName>
        <fullName evidence="3">Histone deacetylase</fullName>
        <ecNumber evidence="3">3.5.1.98</ecNumber>
    </submittedName>
</protein>
<feature type="region of interest" description="Disordered" evidence="1">
    <location>
        <begin position="1"/>
        <end position="202"/>
    </location>
</feature>
<feature type="compositionally biased region" description="Low complexity" evidence="1">
    <location>
        <begin position="1051"/>
        <end position="1070"/>
    </location>
</feature>
<dbReference type="InterPro" id="IPR000286">
    <property type="entry name" value="HDACs"/>
</dbReference>
<feature type="compositionally biased region" description="Low complexity" evidence="1">
    <location>
        <begin position="1331"/>
        <end position="1381"/>
    </location>
</feature>
<feature type="compositionally biased region" description="Low complexity" evidence="1">
    <location>
        <begin position="752"/>
        <end position="766"/>
    </location>
</feature>
<dbReference type="Pfam" id="PF00850">
    <property type="entry name" value="Hist_deacetyl"/>
    <property type="match status" value="1"/>
</dbReference>
<name>A0ABP0BZ76_9PEZI</name>
<dbReference type="PRINTS" id="PR01270">
    <property type="entry name" value="HDASUPER"/>
</dbReference>
<keyword evidence="4" id="KW-1185">Reference proteome</keyword>
<dbReference type="InterPro" id="IPR023801">
    <property type="entry name" value="His_deacetylse_dom"/>
</dbReference>
<feature type="region of interest" description="Disordered" evidence="1">
    <location>
        <begin position="708"/>
        <end position="740"/>
    </location>
</feature>
<feature type="compositionally biased region" description="Basic and acidic residues" evidence="1">
    <location>
        <begin position="873"/>
        <end position="883"/>
    </location>
</feature>
<feature type="region of interest" description="Disordered" evidence="1">
    <location>
        <begin position="673"/>
        <end position="692"/>
    </location>
</feature>
<feature type="compositionally biased region" description="Gly residues" evidence="1">
    <location>
        <begin position="134"/>
        <end position="149"/>
    </location>
</feature>
<dbReference type="Proteomes" id="UP001642405">
    <property type="component" value="Unassembled WGS sequence"/>
</dbReference>
<feature type="compositionally biased region" description="Low complexity" evidence="1">
    <location>
        <begin position="45"/>
        <end position="101"/>
    </location>
</feature>
<dbReference type="InterPro" id="IPR037138">
    <property type="entry name" value="His_deacetylse_dom_sf"/>
</dbReference>
<evidence type="ECO:0000313" key="3">
    <source>
        <dbReference type="EMBL" id="CAK7224998.1"/>
    </source>
</evidence>
<feature type="compositionally biased region" description="Polar residues" evidence="1">
    <location>
        <begin position="154"/>
        <end position="165"/>
    </location>
</feature>
<feature type="compositionally biased region" description="Pro residues" evidence="1">
    <location>
        <begin position="1116"/>
        <end position="1127"/>
    </location>
</feature>
<feature type="compositionally biased region" description="Low complexity" evidence="1">
    <location>
        <begin position="947"/>
        <end position="975"/>
    </location>
</feature>
<feature type="compositionally biased region" description="Polar residues" evidence="1">
    <location>
        <begin position="1133"/>
        <end position="1163"/>
    </location>
</feature>
<comment type="caution">
    <text evidence="3">The sequence shown here is derived from an EMBL/GenBank/DDBJ whole genome shotgun (WGS) entry which is preliminary data.</text>
</comment>
<feature type="region of interest" description="Disordered" evidence="1">
    <location>
        <begin position="752"/>
        <end position="781"/>
    </location>
</feature>
<evidence type="ECO:0000313" key="4">
    <source>
        <dbReference type="Proteomes" id="UP001642405"/>
    </source>
</evidence>
<feature type="compositionally biased region" description="Polar residues" evidence="1">
    <location>
        <begin position="977"/>
        <end position="987"/>
    </location>
</feature>
<dbReference type="EMBL" id="CAWUHB010000032">
    <property type="protein sequence ID" value="CAK7224998.1"/>
    <property type="molecule type" value="Genomic_DNA"/>
</dbReference>
<dbReference type="Gene3D" id="3.40.800.20">
    <property type="entry name" value="Histone deacetylase domain"/>
    <property type="match status" value="1"/>
</dbReference>
<evidence type="ECO:0000256" key="1">
    <source>
        <dbReference type="SAM" id="MobiDB-lite"/>
    </source>
</evidence>
<dbReference type="EC" id="3.5.1.98" evidence="3"/>
<feature type="domain" description="Histone deacetylase" evidence="2">
    <location>
        <begin position="311"/>
        <end position="642"/>
    </location>
</feature>
<proteinExistence type="predicted"/>
<feature type="compositionally biased region" description="Low complexity" evidence="1">
    <location>
        <begin position="988"/>
        <end position="1004"/>
    </location>
</feature>
<feature type="compositionally biased region" description="Low complexity" evidence="1">
    <location>
        <begin position="1012"/>
        <end position="1021"/>
    </location>
</feature>
<feature type="compositionally biased region" description="Low complexity" evidence="1">
    <location>
        <begin position="725"/>
        <end position="737"/>
    </location>
</feature>
<evidence type="ECO:0000259" key="2">
    <source>
        <dbReference type="Pfam" id="PF00850"/>
    </source>
</evidence>
<dbReference type="InterPro" id="IPR053244">
    <property type="entry name" value="HDAC_HD_type_1"/>
</dbReference>
<dbReference type="PANTHER" id="PTHR47558">
    <property type="entry name" value="HISTONE DEACETYLASE HOS3"/>
    <property type="match status" value="1"/>
</dbReference>